<dbReference type="InterPro" id="IPR034432">
    <property type="entry name" value="Nup60"/>
</dbReference>
<feature type="region of interest" description="Disordered" evidence="1">
    <location>
        <begin position="1"/>
        <end position="117"/>
    </location>
</feature>
<evidence type="ECO:0000313" key="2">
    <source>
        <dbReference type="EMBL" id="GAV55811.1"/>
    </source>
</evidence>
<dbReference type="PANTHER" id="PTHR28284">
    <property type="entry name" value="NUCLEOPORIN NUP60"/>
    <property type="match status" value="1"/>
</dbReference>
<dbReference type="OrthoDB" id="5370852at2759"/>
<feature type="region of interest" description="Disordered" evidence="1">
    <location>
        <begin position="347"/>
        <end position="494"/>
    </location>
</feature>
<organism evidence="2 3">
    <name type="scientific">Zygosaccharomyces rouxii</name>
    <dbReference type="NCBI Taxonomy" id="4956"/>
    <lineage>
        <taxon>Eukaryota</taxon>
        <taxon>Fungi</taxon>
        <taxon>Dikarya</taxon>
        <taxon>Ascomycota</taxon>
        <taxon>Saccharomycotina</taxon>
        <taxon>Saccharomycetes</taxon>
        <taxon>Saccharomycetales</taxon>
        <taxon>Saccharomycetaceae</taxon>
        <taxon>Zygosaccharomyces</taxon>
    </lineage>
</organism>
<dbReference type="AlphaFoldDB" id="A0A1Q3AJA0"/>
<dbReference type="GO" id="GO:0031990">
    <property type="term" value="P:mRNA export from nucleus in response to heat stress"/>
    <property type="evidence" value="ECO:0007669"/>
    <property type="project" value="TreeGrafter"/>
</dbReference>
<dbReference type="EMBL" id="BDGX01000051">
    <property type="protein sequence ID" value="GAV55811.1"/>
    <property type="molecule type" value="Genomic_DNA"/>
</dbReference>
<feature type="region of interest" description="Disordered" evidence="1">
    <location>
        <begin position="251"/>
        <end position="278"/>
    </location>
</feature>
<feature type="compositionally biased region" description="Polar residues" evidence="1">
    <location>
        <begin position="87"/>
        <end position="98"/>
    </location>
</feature>
<dbReference type="GO" id="GO:0008298">
    <property type="term" value="P:intracellular mRNA localization"/>
    <property type="evidence" value="ECO:0007669"/>
    <property type="project" value="TreeGrafter"/>
</dbReference>
<accession>A0A1Q3AJA0</accession>
<comment type="caution">
    <text evidence="2">The sequence shown here is derived from an EMBL/GenBank/DDBJ whole genome shotgun (WGS) entry which is preliminary data.</text>
</comment>
<gene>
    <name evidence="2" type="ORF">ZYGR_0AY02040</name>
</gene>
<dbReference type="GO" id="GO:0044615">
    <property type="term" value="C:nuclear pore nuclear basket"/>
    <property type="evidence" value="ECO:0007669"/>
    <property type="project" value="InterPro"/>
</dbReference>
<feature type="compositionally biased region" description="Low complexity" evidence="1">
    <location>
        <begin position="462"/>
        <end position="479"/>
    </location>
</feature>
<name>A0A1Q3AJA0_ZYGRO</name>
<evidence type="ECO:0008006" key="4">
    <source>
        <dbReference type="Google" id="ProtNLM"/>
    </source>
</evidence>
<dbReference type="GO" id="GO:0016973">
    <property type="term" value="P:poly(A)+ mRNA export from nucleus"/>
    <property type="evidence" value="ECO:0007669"/>
    <property type="project" value="TreeGrafter"/>
</dbReference>
<dbReference type="GO" id="GO:0006607">
    <property type="term" value="P:NLS-bearing protein import into nucleus"/>
    <property type="evidence" value="ECO:0007669"/>
    <property type="project" value="TreeGrafter"/>
</dbReference>
<evidence type="ECO:0000313" key="3">
    <source>
        <dbReference type="Proteomes" id="UP000187013"/>
    </source>
</evidence>
<dbReference type="Proteomes" id="UP000187013">
    <property type="component" value="Unassembled WGS sequence"/>
</dbReference>
<evidence type="ECO:0000256" key="1">
    <source>
        <dbReference type="SAM" id="MobiDB-lite"/>
    </source>
</evidence>
<sequence>MVDQGKSYLSGGVMAPYKRPMSSRNRDKPSILNKLKSFFTNDGNGRQEHSGFKKRHLASGRNPAVSIPGGFFNSDDTSPSIVLPKSQGGSQISNSTPDVNAVNGEQREEEISSDEESYNADISNAKLADFFSRKGGEPLSEMEMEGVKSLMRKSSKTVRSSRAGSIANTTLSHDDPADLVYSRILKHSRTPSLAASTMRAPAFTPKYDDSFGSHSFANTSKGSVSSRRRVFDYSSLPSPYKTTVYKYSAADSDSSDAHDGTKAPDASKSMVVKPSSGKKLSNTASALVSLLENDNSKDETSNRLANPYSSHVNQLRKYKKNLPTLPTTKQETTKFAPIKSSALQELENAKAKPTNEIAPKPQQHSSVDKYKPMRSSSLRSNVVKADESPERKATTKEAEPEVPNAPTFNFQFQTKDKIEPNTSSQPQPQPVAKPGFAFKFQPQKFGLPDNNSDSDVVDKISTKASTAYSTAAPTAPTKSGPRYDFGRIAPSKIDPSAVDDKKVQDFKTLFAF</sequence>
<feature type="compositionally biased region" description="Basic and acidic residues" evidence="1">
    <location>
        <begin position="384"/>
        <end position="399"/>
    </location>
</feature>
<reference evidence="2 3" key="1">
    <citation type="submission" date="2016-08" db="EMBL/GenBank/DDBJ databases">
        <title>Draft genome sequence of allopolyploid Zygosaccharomyces rouxii.</title>
        <authorList>
            <person name="Watanabe J."/>
            <person name="Uehara K."/>
            <person name="Mogi Y."/>
            <person name="Tsukioka Y."/>
        </authorList>
    </citation>
    <scope>NUCLEOTIDE SEQUENCE [LARGE SCALE GENOMIC DNA]</scope>
    <source>
        <strain evidence="2 3">NBRC 110957</strain>
    </source>
</reference>
<dbReference type="GO" id="GO:0017056">
    <property type="term" value="F:structural constituent of nuclear pore"/>
    <property type="evidence" value="ECO:0007669"/>
    <property type="project" value="InterPro"/>
</dbReference>
<protein>
    <recommendedName>
        <fullName evidence="4">Nucleoporin NUP60</fullName>
    </recommendedName>
</protein>
<proteinExistence type="predicted"/>
<dbReference type="GO" id="GO:0034398">
    <property type="term" value="P:telomere tethering at nuclear periphery"/>
    <property type="evidence" value="ECO:0007669"/>
    <property type="project" value="TreeGrafter"/>
</dbReference>
<dbReference type="PANTHER" id="PTHR28284:SF1">
    <property type="entry name" value="NUCLEOPORIN NUP60"/>
    <property type="match status" value="1"/>
</dbReference>